<evidence type="ECO:0000313" key="3">
    <source>
        <dbReference type="Proteomes" id="UP000201728"/>
    </source>
</evidence>
<feature type="coiled-coil region" evidence="1">
    <location>
        <begin position="296"/>
        <end position="337"/>
    </location>
</feature>
<dbReference type="OrthoDB" id="5637544at2"/>
<keyword evidence="3" id="KW-1185">Reference proteome</keyword>
<organism evidence="2 3">
    <name type="scientific">Legionella clemsonensis</name>
    <dbReference type="NCBI Taxonomy" id="1867846"/>
    <lineage>
        <taxon>Bacteria</taxon>
        <taxon>Pseudomonadati</taxon>
        <taxon>Pseudomonadota</taxon>
        <taxon>Gammaproteobacteria</taxon>
        <taxon>Legionellales</taxon>
        <taxon>Legionellaceae</taxon>
        <taxon>Legionella</taxon>
    </lineage>
</organism>
<dbReference type="RefSeq" id="WP_094090295.1">
    <property type="nucleotide sequence ID" value="NZ_CP016397.1"/>
</dbReference>
<dbReference type="Proteomes" id="UP000201728">
    <property type="component" value="Chromosome"/>
</dbReference>
<accession>A0A222P033</accession>
<dbReference type="KEGG" id="lcd:clem_03280"/>
<sequence>MIEVNVWMPTTKLFGKRIKSALGSFFSAAFNENAGHVNFLLTVPEGTAAFQKMEARHYDLTVEKSVMIVGQSFPEKPVLGLPSAGTLKFWQPQKIRVNGVTHSFWPAKSSKKSVFQDILYFMHLLPRAKGVPSEIASHEEDMEREALPKERFCIKHNVLLDSTGREKKGLTPLQKEKLKNQELAIKVNELEVALEKKEKLQQEIHHLISRKEDLLAQITDVEQAYSNKNSQQNDELYDQYEKLQQQEKFLLRKLSYLEKIENFDEQTLNEHLKLHEQLFTLRQQKSTIEMQTEVMEQLLRTENEQHQTNLNNLQSTLQLLLAEINAAQNSLNDLEAEILQGQTIGKITGLKALHKMQVDALQREENFRAQNKVTTGKMPDHTVKLPTKDSGLVFYVDEELVLEAMQDEQKKNYSFIHSNCAASAKRCLLAGIMPIKKQLISDAGFTEDDFIVHTPETCKSMRAWMKKLEGGLTKLNSAKRILESAADDHPYSSSSSLPGLC</sequence>
<proteinExistence type="predicted"/>
<evidence type="ECO:0000313" key="2">
    <source>
        <dbReference type="EMBL" id="ASQ45214.1"/>
    </source>
</evidence>
<name>A0A222P033_9GAMM</name>
<protein>
    <submittedName>
        <fullName evidence="2">Uncharacterized protein</fullName>
    </submittedName>
</protein>
<gene>
    <name evidence="2" type="ORF">clem_03280</name>
</gene>
<keyword evidence="1" id="KW-0175">Coiled coil</keyword>
<reference evidence="3" key="1">
    <citation type="submission" date="2016-07" db="EMBL/GenBank/DDBJ databases">
        <authorList>
            <person name="Florea S."/>
            <person name="Webb J.S."/>
            <person name="Jaromczyk J."/>
            <person name="Schardl C.L."/>
        </authorList>
    </citation>
    <scope>NUCLEOTIDE SEQUENCE [LARGE SCALE GENOMIC DNA]</scope>
    <source>
        <strain evidence="3">CDC-D5610</strain>
    </source>
</reference>
<dbReference type="EMBL" id="CP016397">
    <property type="protein sequence ID" value="ASQ45214.1"/>
    <property type="molecule type" value="Genomic_DNA"/>
</dbReference>
<dbReference type="AlphaFoldDB" id="A0A222P033"/>
<feature type="coiled-coil region" evidence="1">
    <location>
        <begin position="173"/>
        <end position="253"/>
    </location>
</feature>
<evidence type="ECO:0000256" key="1">
    <source>
        <dbReference type="SAM" id="Coils"/>
    </source>
</evidence>